<gene>
    <name evidence="4" type="primary">LOC127749976</name>
</gene>
<reference evidence="4" key="1">
    <citation type="submission" date="2025-08" db="UniProtKB">
        <authorList>
            <consortium name="RefSeq"/>
        </authorList>
    </citation>
    <scope>IDENTIFICATION</scope>
    <source>
        <tissue evidence="4">Whole organism</tissue>
    </source>
</reference>
<feature type="region of interest" description="Disordered" evidence="1">
    <location>
        <begin position="1044"/>
        <end position="1151"/>
    </location>
</feature>
<sequence length="1151" mass="120456">MSVPFKPLSERMLQEPFWLGLITVTAVLGVIGLFWCAKRHFPEKLEKLLAEEADRNRSGGIYPSRGSSLRDQLTAGAGASHSLAASMAGGSSGTPSPRKKRNNSTPTRQRSAVDAAEKKQILQQLVSGSSMDGEPLLLDSLGDAHHHHNNNNNKMSSSRTSSRKASREEDAGTCETSFSIGMSSHGSEPPHKLEKKVTFARLLNKVSAEMSSGSERGEAPWEAAAAAQPGGPGAGGHGAQNSPPHSTSSNPGTGTGSDSLSSLDASAGGDVVVNRRPTRLHNLLRYCDQDAEDGAATSDDSSHLTPATSSSGAPDSPPLPRSATTTPTPGSTPGSSTIEVTVLDPLSACQQRSCGAVILLEVPSSGSRNLSPIREVPTPRPTPLPTPLPTPIPSPIMPRSPVGMGLLAPGLTPNPCKDATPSPATSPMLLSTESSSAVTTTSPCPSPTPSPSPCSLSPCVAPSPNTLVIPELRVEQPSPTRSPPSWSFHPGSPPPQRSLGGRPQDVDSHMLPFITVTCSTSEADSDVDVGHQSSSDAGIPGMCYLSPFSMCSRADRIASESNLSSSGYSSMASPGPSRCGSSNPLSMSASEVEVFQAEPEEGCPGSGAVLPGLPRAGLGLGQRLLRSPGSPGVAQPPPTRRASEGTAVDAIFYPTLRRPMRGRSDSETLSDDALMESQDEGFATDTRQSLGTLQPEAGVEAPPVAPPRRVRHCGSLDMGMVPVMLHTAAEASGMPPGMTRLLLPAISVADPAEVETLLGPTCASPTAPSDTTVLGPATELEDVSIDISCGDLDVPMTSLLALPSIVVEGDAGRSLSPVSSRSESPLSDLPAGCERFSPAFYGRQLPFTDSDGLYDAPSSAGSATVTTTRKSSSGRRRERRSPTVRSAARSPARSPPPPKLLLDVPEGHGYGREPRDRDRHSSPRKPSPKRRARNAKSSQPQRVTSSSSDESLNSIREVSQRPTSPAAPERLSWSRTPEPCSHPSTEASGEETGEDAKAHCLRGKPAWEDPITSPLSSKPNRKISRLKTIGHQIRFLRRLEQSLSKRRQRLTGSTSPCDSQDSGEEGGVTAPLLPPAASLPVITAAAGPGATTPTSSGPRARHHRLRKQVGEPLLAPRDRMTRSVTIVPTAGANAAESAEHQACRTKPRHTD</sequence>
<accession>A0A9C6X0Q2</accession>
<feature type="region of interest" description="Disordered" evidence="1">
    <location>
        <begin position="57"/>
        <end position="193"/>
    </location>
</feature>
<evidence type="ECO:0000313" key="3">
    <source>
        <dbReference type="Proteomes" id="UP000504606"/>
    </source>
</evidence>
<feature type="region of interest" description="Disordered" evidence="1">
    <location>
        <begin position="564"/>
        <end position="585"/>
    </location>
</feature>
<protein>
    <submittedName>
        <fullName evidence="4">Proteoglycan 4-like</fullName>
    </submittedName>
</protein>
<feature type="region of interest" description="Disordered" evidence="1">
    <location>
        <begin position="475"/>
        <end position="507"/>
    </location>
</feature>
<keyword evidence="2" id="KW-1133">Transmembrane helix</keyword>
<feature type="compositionally biased region" description="Low complexity" evidence="1">
    <location>
        <begin position="150"/>
        <end position="160"/>
    </location>
</feature>
<dbReference type="GeneID" id="127749976"/>
<feature type="compositionally biased region" description="Low complexity" evidence="1">
    <location>
        <begin position="242"/>
        <end position="269"/>
    </location>
</feature>
<feature type="compositionally biased region" description="Low complexity" evidence="1">
    <location>
        <begin position="220"/>
        <end position="229"/>
    </location>
</feature>
<feature type="region of interest" description="Disordered" evidence="1">
    <location>
        <begin position="210"/>
        <end position="271"/>
    </location>
</feature>
<dbReference type="OrthoDB" id="418245at2759"/>
<feature type="region of interest" description="Disordered" evidence="1">
    <location>
        <begin position="626"/>
        <end position="646"/>
    </location>
</feature>
<keyword evidence="3" id="KW-1185">Reference proteome</keyword>
<feature type="compositionally biased region" description="Polar residues" evidence="1">
    <location>
        <begin position="121"/>
        <end position="130"/>
    </location>
</feature>
<keyword evidence="2" id="KW-0472">Membrane</keyword>
<dbReference type="RefSeq" id="XP_052126183.1">
    <property type="nucleotide sequence ID" value="XM_052270223.1"/>
</dbReference>
<feature type="compositionally biased region" description="Low complexity" evidence="1">
    <location>
        <begin position="324"/>
        <end position="337"/>
    </location>
</feature>
<feature type="region of interest" description="Disordered" evidence="1">
    <location>
        <begin position="852"/>
        <end position="1026"/>
    </location>
</feature>
<proteinExistence type="predicted"/>
<keyword evidence="2" id="KW-0812">Transmembrane</keyword>
<feature type="compositionally biased region" description="Low complexity" evidence="1">
    <location>
        <begin position="1075"/>
        <end position="1098"/>
    </location>
</feature>
<feature type="compositionally biased region" description="Basic residues" evidence="1">
    <location>
        <begin position="922"/>
        <end position="934"/>
    </location>
</feature>
<feature type="region of interest" description="Disordered" evidence="1">
    <location>
        <begin position="293"/>
        <end position="338"/>
    </location>
</feature>
<feature type="compositionally biased region" description="Pro residues" evidence="1">
    <location>
        <begin position="378"/>
        <end position="388"/>
    </location>
</feature>
<feature type="compositionally biased region" description="Low complexity" evidence="1">
    <location>
        <begin position="883"/>
        <end position="892"/>
    </location>
</feature>
<feature type="compositionally biased region" description="Polar residues" evidence="1">
    <location>
        <begin position="1050"/>
        <end position="1060"/>
    </location>
</feature>
<feature type="compositionally biased region" description="Low complexity" evidence="1">
    <location>
        <begin position="937"/>
        <end position="948"/>
    </location>
</feature>
<feature type="compositionally biased region" description="Polar residues" evidence="1">
    <location>
        <begin position="174"/>
        <end position="186"/>
    </location>
</feature>
<feature type="region of interest" description="Disordered" evidence="1">
    <location>
        <begin position="416"/>
        <end position="457"/>
    </location>
</feature>
<feature type="compositionally biased region" description="Basic and acidic residues" evidence="1">
    <location>
        <begin position="1137"/>
        <end position="1151"/>
    </location>
</feature>
<feature type="compositionally biased region" description="Polar residues" evidence="1">
    <location>
        <begin position="949"/>
        <end position="963"/>
    </location>
</feature>
<feature type="compositionally biased region" description="Polar residues" evidence="1">
    <location>
        <begin position="303"/>
        <end position="313"/>
    </location>
</feature>
<evidence type="ECO:0000313" key="4">
    <source>
        <dbReference type="RefSeq" id="XP_052126183.1"/>
    </source>
</evidence>
<feature type="transmembrane region" description="Helical" evidence="2">
    <location>
        <begin position="17"/>
        <end position="37"/>
    </location>
</feature>
<dbReference type="Proteomes" id="UP000504606">
    <property type="component" value="Unplaced"/>
</dbReference>
<dbReference type="AlphaFoldDB" id="A0A9C6X0Q2"/>
<name>A0A9C6X0Q2_FRAOC</name>
<dbReference type="KEGG" id="foc:127749976"/>
<feature type="compositionally biased region" description="Low complexity" evidence="1">
    <location>
        <begin position="75"/>
        <end position="89"/>
    </location>
</feature>
<organism evidence="3 4">
    <name type="scientific">Frankliniella occidentalis</name>
    <name type="common">Western flower thrips</name>
    <name type="synonym">Euthrips occidentalis</name>
    <dbReference type="NCBI Taxonomy" id="133901"/>
    <lineage>
        <taxon>Eukaryota</taxon>
        <taxon>Metazoa</taxon>
        <taxon>Ecdysozoa</taxon>
        <taxon>Arthropoda</taxon>
        <taxon>Hexapoda</taxon>
        <taxon>Insecta</taxon>
        <taxon>Pterygota</taxon>
        <taxon>Neoptera</taxon>
        <taxon>Paraneoptera</taxon>
        <taxon>Thysanoptera</taxon>
        <taxon>Terebrantia</taxon>
        <taxon>Thripoidea</taxon>
        <taxon>Thripidae</taxon>
        <taxon>Frankliniella</taxon>
    </lineage>
</organism>
<evidence type="ECO:0000256" key="1">
    <source>
        <dbReference type="SAM" id="MobiDB-lite"/>
    </source>
</evidence>
<feature type="compositionally biased region" description="Basic and acidic residues" evidence="1">
    <location>
        <begin position="905"/>
        <end position="921"/>
    </location>
</feature>
<feature type="compositionally biased region" description="Low complexity" evidence="1">
    <location>
        <begin position="564"/>
        <end position="577"/>
    </location>
</feature>
<evidence type="ECO:0000256" key="2">
    <source>
        <dbReference type="SAM" id="Phobius"/>
    </source>
</evidence>
<feature type="region of interest" description="Disordered" evidence="1">
    <location>
        <begin position="366"/>
        <end position="388"/>
    </location>
</feature>
<feature type="compositionally biased region" description="Low complexity" evidence="1">
    <location>
        <begin position="431"/>
        <end position="443"/>
    </location>
</feature>